<dbReference type="Proteomes" id="UP001317742">
    <property type="component" value="Chromosome"/>
</dbReference>
<reference evidence="2 3" key="1">
    <citation type="submission" date="2022-08" db="EMBL/GenBank/DDBJ databases">
        <title>Genome Sequence of the sulphate-reducing bacterium, Pseudodesulfovibrio sp. SYK.</title>
        <authorList>
            <person name="Kondo R."/>
            <person name="Kataoka T."/>
        </authorList>
    </citation>
    <scope>NUCLEOTIDE SEQUENCE [LARGE SCALE GENOMIC DNA]</scope>
    <source>
        <strain evidence="2 3">SYK</strain>
    </source>
</reference>
<dbReference type="InterPro" id="IPR006127">
    <property type="entry name" value="ZnuA-like"/>
</dbReference>
<proteinExistence type="predicted"/>
<feature type="signal peptide" evidence="1">
    <location>
        <begin position="1"/>
        <end position="20"/>
    </location>
</feature>
<gene>
    <name evidence="2" type="ORF">SYK_30760</name>
</gene>
<keyword evidence="1" id="KW-0732">Signal</keyword>
<dbReference type="SUPFAM" id="SSF53807">
    <property type="entry name" value="Helical backbone' metal receptor"/>
    <property type="match status" value="1"/>
</dbReference>
<dbReference type="Gene3D" id="3.40.50.1980">
    <property type="entry name" value="Nitrogenase molybdenum iron protein domain"/>
    <property type="match status" value="1"/>
</dbReference>
<evidence type="ECO:0000256" key="1">
    <source>
        <dbReference type="SAM" id="SignalP"/>
    </source>
</evidence>
<sequence>MKKCLIIGMLVTFVFLWARAGIAADASEKTVVLTSIGAVQAMAEVLTENTSITVMNSIPQGYSMRGQDAYFKKHREAFFQSAAKADAVLTVGSAWPADPLYKWARRSNIRVVNIDATRPLDEYGAGVPLVTVQGKNVPFVWRSPANMTRMGAITADDLSRLVPAEASTIKANLKRMQSVLFRIRSKYEAAFTDLESVDIAALTGAYTPLIDEFGLDVIAYALKPEVEWTENDAKGFAEQLKSGDIKAVACAWEPDEKVRKVIVKSGAVPVVLEKFVRESDVDPIISLSNWYERNLSRLLAALQD</sequence>
<dbReference type="PANTHER" id="PTHR42953">
    <property type="entry name" value="HIGH-AFFINITY ZINC UPTAKE SYSTEM PROTEIN ZNUA-RELATED"/>
    <property type="match status" value="1"/>
</dbReference>
<organism evidence="2 3">
    <name type="scientific">Pseudodesulfovibrio nedwellii</name>
    <dbReference type="NCBI Taxonomy" id="2973072"/>
    <lineage>
        <taxon>Bacteria</taxon>
        <taxon>Pseudomonadati</taxon>
        <taxon>Thermodesulfobacteriota</taxon>
        <taxon>Desulfovibrionia</taxon>
        <taxon>Desulfovibrionales</taxon>
        <taxon>Desulfovibrionaceae</taxon>
    </lineage>
</organism>
<evidence type="ECO:0008006" key="4">
    <source>
        <dbReference type="Google" id="ProtNLM"/>
    </source>
</evidence>
<dbReference type="InterPro" id="IPR050492">
    <property type="entry name" value="Bact_metal-bind_prot9"/>
</dbReference>
<protein>
    <recommendedName>
        <fullName evidence="4">Zinc ABC transporter substrate-binding protein</fullName>
    </recommendedName>
</protein>
<name>A0ABM8B4H6_9BACT</name>
<dbReference type="RefSeq" id="WP_281761210.1">
    <property type="nucleotide sequence ID" value="NZ_AP026709.1"/>
</dbReference>
<accession>A0ABM8B4H6</accession>
<keyword evidence="3" id="KW-1185">Reference proteome</keyword>
<dbReference type="EMBL" id="AP026709">
    <property type="protein sequence ID" value="BDQ38716.1"/>
    <property type="molecule type" value="Genomic_DNA"/>
</dbReference>
<evidence type="ECO:0000313" key="3">
    <source>
        <dbReference type="Proteomes" id="UP001317742"/>
    </source>
</evidence>
<feature type="chain" id="PRO_5047396133" description="Zinc ABC transporter substrate-binding protein" evidence="1">
    <location>
        <begin position="21"/>
        <end position="304"/>
    </location>
</feature>
<dbReference type="Pfam" id="PF01297">
    <property type="entry name" value="ZnuA"/>
    <property type="match status" value="1"/>
</dbReference>
<evidence type="ECO:0000313" key="2">
    <source>
        <dbReference type="EMBL" id="BDQ38716.1"/>
    </source>
</evidence>
<dbReference type="PANTHER" id="PTHR42953:SF4">
    <property type="entry name" value="METAL ABC TRANSPORTER SUBSTRATE-BINDING PROTEIN"/>
    <property type="match status" value="1"/>
</dbReference>